<keyword evidence="1" id="KW-0479">Metal-binding</keyword>
<dbReference type="GO" id="GO:0003677">
    <property type="term" value="F:DNA binding"/>
    <property type="evidence" value="ECO:0007669"/>
    <property type="project" value="InterPro"/>
</dbReference>
<dbReference type="Pfam" id="PF06733">
    <property type="entry name" value="DEAD_2"/>
    <property type="match status" value="1"/>
</dbReference>
<dbReference type="EMBL" id="LPBJ01000047">
    <property type="protein sequence ID" value="KVP97738.1"/>
    <property type="molecule type" value="Genomic_DNA"/>
</dbReference>
<evidence type="ECO:0000256" key="5">
    <source>
        <dbReference type="ARBA" id="ARBA00022840"/>
    </source>
</evidence>
<evidence type="ECO:0000313" key="11">
    <source>
        <dbReference type="Proteomes" id="UP000056453"/>
    </source>
</evidence>
<accession>A0AAW3MUY3</accession>
<evidence type="ECO:0000256" key="7">
    <source>
        <dbReference type="ARBA" id="ARBA00023014"/>
    </source>
</evidence>
<dbReference type="PROSITE" id="PS51193">
    <property type="entry name" value="HELICASE_ATP_BIND_2"/>
    <property type="match status" value="1"/>
</dbReference>
<dbReference type="InterPro" id="IPR027417">
    <property type="entry name" value="P-loop_NTPase"/>
</dbReference>
<gene>
    <name evidence="10" type="ORF">WJ96_04000</name>
</gene>
<dbReference type="SMART" id="SM00488">
    <property type="entry name" value="DEXDc2"/>
    <property type="match status" value="1"/>
</dbReference>
<dbReference type="SMART" id="SM00491">
    <property type="entry name" value="HELICc2"/>
    <property type="match status" value="1"/>
</dbReference>
<organism evidence="10 11">
    <name type="scientific">Burkholderia ubonensis</name>
    <dbReference type="NCBI Taxonomy" id="101571"/>
    <lineage>
        <taxon>Bacteria</taxon>
        <taxon>Pseudomonadati</taxon>
        <taxon>Pseudomonadota</taxon>
        <taxon>Betaproteobacteria</taxon>
        <taxon>Burkholderiales</taxon>
        <taxon>Burkholderiaceae</taxon>
        <taxon>Burkholderia</taxon>
        <taxon>Burkholderia cepacia complex</taxon>
    </lineage>
</organism>
<keyword evidence="8" id="KW-0413">Isomerase</keyword>
<dbReference type="GO" id="GO:0006281">
    <property type="term" value="P:DNA repair"/>
    <property type="evidence" value="ECO:0007669"/>
    <property type="project" value="TreeGrafter"/>
</dbReference>
<dbReference type="InterPro" id="IPR045028">
    <property type="entry name" value="DinG/Rad3-like"/>
</dbReference>
<dbReference type="GO" id="GO:0005524">
    <property type="term" value="F:ATP binding"/>
    <property type="evidence" value="ECO:0007669"/>
    <property type="project" value="UniProtKB-KW"/>
</dbReference>
<dbReference type="Proteomes" id="UP000056453">
    <property type="component" value="Unassembled WGS sequence"/>
</dbReference>
<evidence type="ECO:0000256" key="3">
    <source>
        <dbReference type="ARBA" id="ARBA00022801"/>
    </source>
</evidence>
<dbReference type="SUPFAM" id="SSF52540">
    <property type="entry name" value="P-loop containing nucleoside triphosphate hydrolases"/>
    <property type="match status" value="1"/>
</dbReference>
<keyword evidence="4" id="KW-0347">Helicase</keyword>
<evidence type="ECO:0000256" key="4">
    <source>
        <dbReference type="ARBA" id="ARBA00022806"/>
    </source>
</evidence>
<reference evidence="10 11" key="1">
    <citation type="submission" date="2015-11" db="EMBL/GenBank/DDBJ databases">
        <title>Expanding the genomic diversity of Burkholderia species for the development of highly accurate diagnostics.</title>
        <authorList>
            <person name="Sahl J."/>
            <person name="Keim P."/>
            <person name="Wagner D."/>
        </authorList>
    </citation>
    <scope>NUCLEOTIDE SEQUENCE [LARGE SCALE GENOMIC DNA]</scope>
    <source>
        <strain evidence="10 11">MSMB1808WGS</strain>
    </source>
</reference>
<dbReference type="GO" id="GO:0033677">
    <property type="term" value="F:DNA/RNA helicase activity"/>
    <property type="evidence" value="ECO:0007669"/>
    <property type="project" value="TreeGrafter"/>
</dbReference>
<keyword evidence="11" id="KW-1185">Reference proteome</keyword>
<dbReference type="RefSeq" id="WP_059928154.1">
    <property type="nucleotide sequence ID" value="NZ_LPBG01000117.1"/>
</dbReference>
<dbReference type="PANTHER" id="PTHR11472">
    <property type="entry name" value="DNA REPAIR DEAD HELICASE RAD3/XP-D SUBFAMILY MEMBER"/>
    <property type="match status" value="1"/>
</dbReference>
<dbReference type="GO" id="GO:0009432">
    <property type="term" value="P:SOS response"/>
    <property type="evidence" value="ECO:0007669"/>
    <property type="project" value="TreeGrafter"/>
</dbReference>
<dbReference type="Gene3D" id="3.40.50.300">
    <property type="entry name" value="P-loop containing nucleotide triphosphate hydrolases"/>
    <property type="match status" value="2"/>
</dbReference>
<proteinExistence type="predicted"/>
<evidence type="ECO:0000313" key="10">
    <source>
        <dbReference type="EMBL" id="KVP97738.1"/>
    </source>
</evidence>
<dbReference type="PANTHER" id="PTHR11472:SF59">
    <property type="entry name" value="ATP-DEPENDENT DNA HELICASE DING"/>
    <property type="match status" value="1"/>
</dbReference>
<keyword evidence="7" id="KW-0411">Iron-sulfur</keyword>
<evidence type="ECO:0000256" key="2">
    <source>
        <dbReference type="ARBA" id="ARBA00022741"/>
    </source>
</evidence>
<evidence type="ECO:0000256" key="8">
    <source>
        <dbReference type="ARBA" id="ARBA00023235"/>
    </source>
</evidence>
<dbReference type="InterPro" id="IPR006555">
    <property type="entry name" value="ATP-dep_Helicase_C"/>
</dbReference>
<keyword evidence="3" id="KW-0378">Hydrolase</keyword>
<dbReference type="AlphaFoldDB" id="A0AAW3MUY3"/>
<dbReference type="Pfam" id="PF13307">
    <property type="entry name" value="Helicase_C_2"/>
    <property type="match status" value="1"/>
</dbReference>
<dbReference type="SMART" id="SM00487">
    <property type="entry name" value="DEXDc"/>
    <property type="match status" value="1"/>
</dbReference>
<keyword evidence="6" id="KW-0408">Iron</keyword>
<dbReference type="GO" id="GO:0016818">
    <property type="term" value="F:hydrolase activity, acting on acid anhydrides, in phosphorus-containing anhydrides"/>
    <property type="evidence" value="ECO:0007669"/>
    <property type="project" value="InterPro"/>
</dbReference>
<dbReference type="InterPro" id="IPR014001">
    <property type="entry name" value="Helicase_ATP-bd"/>
</dbReference>
<evidence type="ECO:0000256" key="1">
    <source>
        <dbReference type="ARBA" id="ARBA00022723"/>
    </source>
</evidence>
<dbReference type="InterPro" id="IPR010614">
    <property type="entry name" value="RAD3-like_helicase_DEAD"/>
</dbReference>
<keyword evidence="5" id="KW-0067">ATP-binding</keyword>
<dbReference type="GO" id="GO:0046872">
    <property type="term" value="F:metal ion binding"/>
    <property type="evidence" value="ECO:0007669"/>
    <property type="project" value="UniProtKB-KW"/>
</dbReference>
<comment type="caution">
    <text evidence="10">The sequence shown here is derived from an EMBL/GenBank/DDBJ whole genome shotgun (WGS) entry which is preliminary data.</text>
</comment>
<evidence type="ECO:0000256" key="6">
    <source>
        <dbReference type="ARBA" id="ARBA00023004"/>
    </source>
</evidence>
<feature type="domain" description="Helicase ATP-binding" evidence="9">
    <location>
        <begin position="24"/>
        <end position="312"/>
    </location>
</feature>
<sequence length="955" mass="104761">MTVTAKISSAAALMPLPTLTDIFSAMTDRFGLSPRASQLKLAAYVRDAVSSGGICCVEAPTGTGKTLGYLAGALDAQAHSGKPVPIVVATATVGLQEQIIRHDIPRLAAVGAVDPRKVAVAKGRGRYFCPRTAALLEDKKMQDGQFDMFQEDKHVADGGVQVALDMLHAWRNGEWDGDRDNWNGTIPSCWESACGASSDTCVNRACEHFDKCPYMGSRQKLATAQVIVANHDIVLADLAQRAEEQSTTALPPKSYALIFDEAHNLPEKAVSTKRACARLSDTDWLRKLEPYGEATLSTARMAKALSRSTEFTPDVFSVGAALLVSNMESLARYLGDTLKFSASGTSSWGLTEPEPALQSRVIDLCGQAVQLLNALKTAAKAYADYAEEAGGAEKAFAVRMLAQTYKFQRQAKELQAGLEYFCARERRVRWATRTRDDRIMLNTQPLEGQEVLNELLWGIEFPVSMVSATLQIAGSFERFRDKTGLPAHAVTAALPPVFDYSRGYLHMPEMQYEPGFAGYEAELRDKLERLYRADVAQGVLVLFTSRESMRRVARALPADIAALTLVQDHRPVPELVAQHRAAIDAGKRSILMGLDSMSEGLDLPGRYCGHVVITRLPFAVPGDPVEEARREHLGKDWFEHAYLADMLTMLIQGTGRLIRREDDFGVISVLDKRLWTKRYCKVAFAALPDFTRGEKLKGYFEMVKTRGLDKTSSGKPKTEKTPVKLEVVKGSAPAAPVAESKPAVKQTAAPAVSSLPDDPLANLRRFAQQPTSVQSSTVCSIDMLRHVVTRVMPFAKGPFASHETAYLAESKARPCLPAGTPATTFAERQMPEAVILALRLRNLPWTATAPAWLQVLNLRADLLQYADVLRSHLQDLEDERKAHLPADVCEQQLLRGFAGLAYPGHEALFDALSRIEADVMAVLSEPFCLPSRDFMLEMPTAAQALARTLRTRKAD</sequence>
<evidence type="ECO:0000259" key="9">
    <source>
        <dbReference type="PROSITE" id="PS51193"/>
    </source>
</evidence>
<dbReference type="InterPro" id="IPR006554">
    <property type="entry name" value="Helicase-like_DEXD_c2"/>
</dbReference>
<keyword evidence="2" id="KW-0547">Nucleotide-binding</keyword>
<protein>
    <recommendedName>
        <fullName evidence="9">Helicase ATP-binding domain-containing protein</fullName>
    </recommendedName>
</protein>
<dbReference type="InterPro" id="IPR014013">
    <property type="entry name" value="Helic_SF1/SF2_ATP-bd_DinG/Rad3"/>
</dbReference>
<dbReference type="GO" id="GO:0051539">
    <property type="term" value="F:4 iron, 4 sulfur cluster binding"/>
    <property type="evidence" value="ECO:0007669"/>
    <property type="project" value="TreeGrafter"/>
</dbReference>
<dbReference type="GO" id="GO:0003678">
    <property type="term" value="F:DNA helicase activity"/>
    <property type="evidence" value="ECO:0007669"/>
    <property type="project" value="InterPro"/>
</dbReference>
<name>A0AAW3MUY3_9BURK</name>